<dbReference type="Gramene" id="TraesJAG6B03G03546090.1">
    <property type="protein sequence ID" value="TraesJAG6B03G03546090.1.CDS1"/>
    <property type="gene ID" value="TraesJAG6B03G03546090"/>
</dbReference>
<dbReference type="SMR" id="A0A3B6PQ67"/>
<dbReference type="Gramene" id="TraesSTA6B03G03546420.1">
    <property type="protein sequence ID" value="TraesSTA6B03G03546420.1.CDS1"/>
    <property type="gene ID" value="TraesSTA6B03G03546420"/>
</dbReference>
<dbReference type="PANTHER" id="PTHR48009">
    <property type="entry name" value="LEUCINE-RICH REPEAT (LRR) FAMILY PROTEIN"/>
    <property type="match status" value="1"/>
</dbReference>
<reference evidence="4" key="1">
    <citation type="submission" date="2018-08" db="EMBL/GenBank/DDBJ databases">
        <authorList>
            <person name="Rossello M."/>
        </authorList>
    </citation>
    <scope>NUCLEOTIDE SEQUENCE [LARGE SCALE GENOMIC DNA]</scope>
    <source>
        <strain evidence="4">cv. Chinese Spring</strain>
    </source>
</reference>
<dbReference type="GeneID" id="123137779"/>
<dbReference type="InterPro" id="IPR032675">
    <property type="entry name" value="LRR_dom_sf"/>
</dbReference>
<organism evidence="4">
    <name type="scientific">Triticum aestivum</name>
    <name type="common">Wheat</name>
    <dbReference type="NCBI Taxonomy" id="4565"/>
    <lineage>
        <taxon>Eukaryota</taxon>
        <taxon>Viridiplantae</taxon>
        <taxon>Streptophyta</taxon>
        <taxon>Embryophyta</taxon>
        <taxon>Tracheophyta</taxon>
        <taxon>Spermatophyta</taxon>
        <taxon>Magnoliopsida</taxon>
        <taxon>Liliopsida</taxon>
        <taxon>Poales</taxon>
        <taxon>Poaceae</taxon>
        <taxon>BOP clade</taxon>
        <taxon>Pooideae</taxon>
        <taxon>Triticodae</taxon>
        <taxon>Triticeae</taxon>
        <taxon>Triticinae</taxon>
        <taxon>Triticum</taxon>
    </lineage>
</organism>
<reference evidence="4" key="2">
    <citation type="submission" date="2018-10" db="UniProtKB">
        <authorList>
            <consortium name="EnsemblPlants"/>
        </authorList>
    </citation>
    <scope>IDENTIFICATION</scope>
</reference>
<dbReference type="Gramene" id="TraesARI6B03G03516440.1">
    <property type="protein sequence ID" value="TraesARI6B03G03516440.1.CDS1"/>
    <property type="gene ID" value="TraesARI6B03G03516440"/>
</dbReference>
<dbReference type="STRING" id="4565.A0A3B6PQ67"/>
<dbReference type="Gramene" id="TraesCS6B02G284800.1">
    <property type="protein sequence ID" value="TraesCS6B02G284800.1.cds1"/>
    <property type="gene ID" value="TraesCS6B02G284800"/>
</dbReference>
<dbReference type="Gramene" id="TraesWEE_scaffold_007221_01G000200.1">
    <property type="protein sequence ID" value="TraesWEE_scaffold_007221_01G000200.1"/>
    <property type="gene ID" value="TraesWEE_scaffold_007221_01G000200"/>
</dbReference>
<proteinExistence type="predicted"/>
<sequence>MASAARVLAPMALLLSLVLQLAAAAAAVSPPGPSPTFPGDKAALASLKSAVDAATIPSYSCLASWDFARDPCAAFPCGVHCNTPPNSSHQRVAGVSLDPAGYSGTLPAPVLASLPFLQTLSLRGNSFHGSLPAGVALPPSLRVLVLSGNDFTGEIPASLFTPASSLDELDLSRNAFTGGIPPQIASLGSLTRMELQHNRLSGSLPSMGKMRSLVHLDVSDNKLSGPVLDAPGRLPPTVLAVVARDNRLSGPLQAAAFHALPEMQVLDLTNNAVTGAVPGAAFEHPALAQLRLGSNQLGTVEEASNGVASSQLLEVDLSGNRITGRLPRCLGAIPRLRTVGLDRNRFVGGVPKQYAVRAAAVEVVDGKAPFARLMLQGNYLCGALPRELRQMKEGGVMVSLADNCLLKCPHKFFFCQGPPQKNRDTCPKCEP</sequence>
<evidence type="ECO:0000256" key="2">
    <source>
        <dbReference type="ARBA" id="ARBA00022737"/>
    </source>
</evidence>
<dbReference type="Gene3D" id="3.80.10.10">
    <property type="entry name" value="Ribonuclease Inhibitor"/>
    <property type="match status" value="2"/>
</dbReference>
<dbReference type="Gramene" id="TraesLAC6B03G03511390.1">
    <property type="protein sequence ID" value="TraesLAC6B03G03511390.1.CDS1"/>
    <property type="gene ID" value="TraesLAC6B03G03511390"/>
</dbReference>
<dbReference type="Pfam" id="PF13855">
    <property type="entry name" value="LRR_8"/>
    <property type="match status" value="1"/>
</dbReference>
<evidence type="ECO:0000313" key="5">
    <source>
        <dbReference type="Proteomes" id="UP000019116"/>
    </source>
</evidence>
<dbReference type="RefSeq" id="XP_044413561.1">
    <property type="nucleotide sequence ID" value="XM_044557626.1"/>
</dbReference>
<evidence type="ECO:0008006" key="6">
    <source>
        <dbReference type="Google" id="ProtNLM"/>
    </source>
</evidence>
<dbReference type="Gramene" id="TraesLDM6B03G03558460.1">
    <property type="protein sequence ID" value="TraesLDM6B03G03558460.1.CDS1"/>
    <property type="gene ID" value="TraesLDM6B03G03558460"/>
</dbReference>
<protein>
    <recommendedName>
        <fullName evidence="6">Leucine-rich repeat-containing N-terminal plant-type domain-containing protein</fullName>
    </recommendedName>
</protein>
<keyword evidence="3" id="KW-0732">Signal</keyword>
<dbReference type="EnsemblPlants" id="TraesCS6B02G284800.1">
    <property type="protein sequence ID" value="TraesCS6B02G284800.1.cds1"/>
    <property type="gene ID" value="TraesCS6B02G284800"/>
</dbReference>
<dbReference type="InterPro" id="IPR001611">
    <property type="entry name" value="Leu-rich_rpt"/>
</dbReference>
<dbReference type="Gramene" id="TraesNOR6B03G03592570.1">
    <property type="protein sequence ID" value="TraesNOR6B03G03592570.1.CDS1"/>
    <property type="gene ID" value="TraesNOR6B03G03592570"/>
</dbReference>
<dbReference type="Gramene" id="TraesJUL6B03G03587030.1">
    <property type="protein sequence ID" value="TraesJUL6B03G03587030.1.CDS1"/>
    <property type="gene ID" value="TraesJUL6B03G03587030"/>
</dbReference>
<dbReference type="PANTHER" id="PTHR48009:SF7">
    <property type="entry name" value="LEUCINE-RICH REPEAT (LRR) FAMILY PROTEIN"/>
    <property type="match status" value="1"/>
</dbReference>
<dbReference type="Gramene" id="TraesPARA_EIv1.0_2070260.1">
    <property type="protein sequence ID" value="TraesPARA_EIv1.0_2070260.1.CDS1"/>
    <property type="gene ID" value="TraesPARA_EIv1.0_2070260"/>
</dbReference>
<evidence type="ECO:0000313" key="4">
    <source>
        <dbReference type="EnsemblPlants" id="TraesCS6B02G284800.1.cds1"/>
    </source>
</evidence>
<dbReference type="Gramene" id="TraesROB_scaffold_019666_01G000100.1">
    <property type="protein sequence ID" value="TraesROB_scaffold_019666_01G000100.1"/>
    <property type="gene ID" value="TraesROB_scaffold_019666_01G000100"/>
</dbReference>
<dbReference type="Gramene" id="TraesRN6B0100761300.1">
    <property type="protein sequence ID" value="TraesRN6B0100761300.1"/>
    <property type="gene ID" value="TraesRN6B0100761300"/>
</dbReference>
<dbReference type="AlphaFoldDB" id="A0A3B6PQ67"/>
<keyword evidence="5" id="KW-1185">Reference proteome</keyword>
<gene>
    <name evidence="4" type="primary">LOC123137779</name>
</gene>
<dbReference type="Gramene" id="TraesSYM6B03G03498470.1">
    <property type="protein sequence ID" value="TraesSYM6B03G03498470.1.CDS1"/>
    <property type="gene ID" value="TraesSYM6B03G03498470"/>
</dbReference>
<feature type="chain" id="PRO_5043179044" description="Leucine-rich repeat-containing N-terminal plant-type domain-containing protein" evidence="3">
    <location>
        <begin position="28"/>
        <end position="431"/>
    </location>
</feature>
<evidence type="ECO:0000256" key="1">
    <source>
        <dbReference type="ARBA" id="ARBA00022614"/>
    </source>
</evidence>
<keyword evidence="2" id="KW-0677">Repeat</keyword>
<dbReference type="InterPro" id="IPR053213">
    <property type="entry name" value="RLP29"/>
</dbReference>
<dbReference type="Proteomes" id="UP000019116">
    <property type="component" value="Chromosome 6B"/>
</dbReference>
<dbReference type="SUPFAM" id="SSF52058">
    <property type="entry name" value="L domain-like"/>
    <property type="match status" value="1"/>
</dbReference>
<dbReference type="Gramene" id="TraesCS6B03G0823700.1">
    <property type="protein sequence ID" value="TraesCS6B03G0823700.1.CDS1"/>
    <property type="gene ID" value="TraesCS6B03G0823700"/>
</dbReference>
<keyword evidence="1" id="KW-0433">Leucine-rich repeat</keyword>
<accession>A0A3B6PQ67</accession>
<evidence type="ECO:0000256" key="3">
    <source>
        <dbReference type="SAM" id="SignalP"/>
    </source>
</evidence>
<dbReference type="Pfam" id="PF00560">
    <property type="entry name" value="LRR_1"/>
    <property type="match status" value="2"/>
</dbReference>
<dbReference type="OrthoDB" id="676979at2759"/>
<feature type="signal peptide" evidence="3">
    <location>
        <begin position="1"/>
        <end position="27"/>
    </location>
</feature>
<name>A0A3B6PQ67_WHEAT</name>
<dbReference type="Gramene" id="TraesCAD_scaffold_010620_01G000100.1">
    <property type="protein sequence ID" value="TraesCAD_scaffold_010620_01G000100.1"/>
    <property type="gene ID" value="TraesCAD_scaffold_010620_01G000100"/>
</dbReference>
<dbReference type="OMA" id="PRMDAMR"/>
<dbReference type="FunFam" id="3.80.10.10:FF:000383">
    <property type="entry name" value="Leucine-rich repeat receptor protein kinase EMS1"/>
    <property type="match status" value="1"/>
</dbReference>